<organism evidence="2 3">
    <name type="scientific">Mastigocoleus testarum BC008</name>
    <dbReference type="NCBI Taxonomy" id="371196"/>
    <lineage>
        <taxon>Bacteria</taxon>
        <taxon>Bacillati</taxon>
        <taxon>Cyanobacteriota</taxon>
        <taxon>Cyanophyceae</taxon>
        <taxon>Nostocales</taxon>
        <taxon>Hapalosiphonaceae</taxon>
        <taxon>Mastigocoleus</taxon>
    </lineage>
</organism>
<comment type="caution">
    <text evidence="2">The sequence shown here is derived from an EMBL/GenBank/DDBJ whole genome shotgun (WGS) entry which is preliminary data.</text>
</comment>
<protein>
    <recommendedName>
        <fullName evidence="4">AAA family ATPase</fullName>
    </recommendedName>
</protein>
<accession>A0A0V7ZKW0</accession>
<dbReference type="Pfam" id="PF05621">
    <property type="entry name" value="TniB"/>
    <property type="match status" value="1"/>
</dbReference>
<keyword evidence="3" id="KW-1185">Reference proteome</keyword>
<evidence type="ECO:0008006" key="4">
    <source>
        <dbReference type="Google" id="ProtNLM"/>
    </source>
</evidence>
<dbReference type="SUPFAM" id="SSF52540">
    <property type="entry name" value="P-loop containing nucleoside triphosphate hydrolases"/>
    <property type="match status" value="1"/>
</dbReference>
<gene>
    <name evidence="1" type="ORF">BC008_10740</name>
    <name evidence="2" type="ORF">BC008_20130</name>
</gene>
<dbReference type="Gene3D" id="3.40.50.300">
    <property type="entry name" value="P-loop containing nucleotide triphosphate hydrolases"/>
    <property type="match status" value="1"/>
</dbReference>
<evidence type="ECO:0000313" key="3">
    <source>
        <dbReference type="Proteomes" id="UP000053372"/>
    </source>
</evidence>
<dbReference type="EMBL" id="LMTZ01000150">
    <property type="protein sequence ID" value="KST62795.1"/>
    <property type="molecule type" value="Genomic_DNA"/>
</dbReference>
<dbReference type="RefSeq" id="WP_027842708.1">
    <property type="nucleotide sequence ID" value="NZ_LMTZ01000112.1"/>
</dbReference>
<dbReference type="InterPro" id="IPR008868">
    <property type="entry name" value="TniB"/>
</dbReference>
<evidence type="ECO:0000313" key="2">
    <source>
        <dbReference type="EMBL" id="KST65112.1"/>
    </source>
</evidence>
<name>A0A0V7ZKW0_9CYAN</name>
<reference evidence="2 3" key="1">
    <citation type="journal article" date="2015" name="Genome Announc.">
        <title>Draft Genome of the Euendolithic (true boring) Cyanobacterium Mastigocoleus testarum strain BC008.</title>
        <authorList>
            <person name="Guida B.S."/>
            <person name="Garcia-Pichel F."/>
        </authorList>
    </citation>
    <scope>NUCLEOTIDE SEQUENCE [LARGE SCALE GENOMIC DNA]</scope>
    <source>
        <strain evidence="2 3">BC008</strain>
    </source>
</reference>
<dbReference type="EMBL" id="LMTZ01000112">
    <property type="protein sequence ID" value="KST65112.1"/>
    <property type="molecule type" value="Genomic_DNA"/>
</dbReference>
<proteinExistence type="predicted"/>
<dbReference type="AlphaFoldDB" id="A0A0V7ZKW0"/>
<evidence type="ECO:0000313" key="1">
    <source>
        <dbReference type="EMBL" id="KST62795.1"/>
    </source>
</evidence>
<sequence>MNINYRNPFVIDGILKDRRLFVGREDEMRAIVNRMTGIQPISINIIGEKKIGKSSLLYHFYQTWRERVINDEKYIVIYLSLSRCQTEGDFYEEVVDNLVESSNQPLIYLKKTFLNKSINRRKFSRIIRSFQEKKILPVICLDDFGRLLERPQKFDKGFYDHLRYLMDDSALMLVIASRRSLADYAREKELSSPFFNIGHTLELGKLTEDEAIKITSLISKNKISAELHLNEQKKAIEWGELHPYKLQLSCFYLWEARQQGRDIKWARIKFIKNINVRQSKITFLKLNHWDKLLSIFSSLGKFSFDVGDFFDKFHKAIIGIALLISIVLICLDKLEVSDLIQKFFNELFEIGN</sequence>
<dbReference type="OrthoDB" id="505632at2"/>
<dbReference type="Proteomes" id="UP000053372">
    <property type="component" value="Unassembled WGS sequence"/>
</dbReference>
<dbReference type="InterPro" id="IPR027417">
    <property type="entry name" value="P-loop_NTPase"/>
</dbReference>